<dbReference type="Proteomes" id="UP001162501">
    <property type="component" value="Chromosome 4"/>
</dbReference>
<reference evidence="1" key="1">
    <citation type="submission" date="2023-05" db="EMBL/GenBank/DDBJ databases">
        <authorList>
            <consortium name="ELIXIR-Norway"/>
        </authorList>
    </citation>
    <scope>NUCLEOTIDE SEQUENCE</scope>
</reference>
<organism evidence="1 2">
    <name type="scientific">Rangifer tarandus platyrhynchus</name>
    <name type="common">Svalbard reindeer</name>
    <dbReference type="NCBI Taxonomy" id="3082113"/>
    <lineage>
        <taxon>Eukaryota</taxon>
        <taxon>Metazoa</taxon>
        <taxon>Chordata</taxon>
        <taxon>Craniata</taxon>
        <taxon>Vertebrata</taxon>
        <taxon>Euteleostomi</taxon>
        <taxon>Mammalia</taxon>
        <taxon>Eutheria</taxon>
        <taxon>Laurasiatheria</taxon>
        <taxon>Artiodactyla</taxon>
        <taxon>Ruminantia</taxon>
        <taxon>Pecora</taxon>
        <taxon>Cervidae</taxon>
        <taxon>Odocoileinae</taxon>
        <taxon>Rangifer</taxon>
    </lineage>
</organism>
<accession>A0ACB0FBX8</accession>
<proteinExistence type="predicted"/>
<evidence type="ECO:0000313" key="1">
    <source>
        <dbReference type="EMBL" id="CAI9709561.1"/>
    </source>
</evidence>
<name>A0ACB0FBX8_RANTA</name>
<sequence>MEELESVRLLGSRPRRVQPSKQTLEVRGHSDLLPSLHALWPRLPAPFIEKRLSDHVKEACRLRDVTQRGPMVASVYVGGWGVVGIFIPIPPPPRCPLARVVSDEPEREAARLQR</sequence>
<evidence type="ECO:0000313" key="2">
    <source>
        <dbReference type="Proteomes" id="UP001162501"/>
    </source>
</evidence>
<gene>
    <name evidence="1" type="ORF">MRATA1EN3_LOCUS20774</name>
</gene>
<protein>
    <submittedName>
        <fullName evidence="1">Uncharacterized protein</fullName>
    </submittedName>
</protein>
<dbReference type="EMBL" id="OX596088">
    <property type="protein sequence ID" value="CAI9709561.1"/>
    <property type="molecule type" value="Genomic_DNA"/>
</dbReference>